<dbReference type="RefSeq" id="WP_205107867.1">
    <property type="nucleotide sequence ID" value="NZ_BAAAHT010000013.1"/>
</dbReference>
<reference evidence="2 3" key="1">
    <citation type="submission" date="2021-01" db="EMBL/GenBank/DDBJ databases">
        <title>Sequencing the genomes of 1000 actinobacteria strains.</title>
        <authorList>
            <person name="Klenk H.-P."/>
        </authorList>
    </citation>
    <scope>NUCLEOTIDE SEQUENCE [LARGE SCALE GENOMIC DNA]</scope>
    <source>
        <strain evidence="2 3">DSM 13057</strain>
    </source>
</reference>
<evidence type="ECO:0000313" key="2">
    <source>
        <dbReference type="EMBL" id="MBM7471689.1"/>
    </source>
</evidence>
<protein>
    <submittedName>
        <fullName evidence="2">Prepilin signal peptidase PulO-like enzyme (Type II secretory pathway)</fullName>
    </submittedName>
</protein>
<proteinExistence type="predicted"/>
<sequence length="87" mass="8558">MIGVIGMGDVKLSGLLAGALALLPPGRVPASLLLAACVACAVAGGGAIVSMRVSSRRTLPFGPALLTGFWVAVVQFAVIQSAVVQGA</sequence>
<dbReference type="Proteomes" id="UP000776164">
    <property type="component" value="Unassembled WGS sequence"/>
</dbReference>
<gene>
    <name evidence="2" type="ORF">JOE66_001323</name>
</gene>
<evidence type="ECO:0000256" key="1">
    <source>
        <dbReference type="SAM" id="Phobius"/>
    </source>
</evidence>
<accession>A0ABS2L3K9</accession>
<keyword evidence="1" id="KW-1133">Transmembrane helix</keyword>
<feature type="transmembrane region" description="Helical" evidence="1">
    <location>
        <begin position="30"/>
        <end position="49"/>
    </location>
</feature>
<organism evidence="2 3">
    <name type="scientific">Subtercola frigoramans</name>
    <dbReference type="NCBI Taxonomy" id="120298"/>
    <lineage>
        <taxon>Bacteria</taxon>
        <taxon>Bacillati</taxon>
        <taxon>Actinomycetota</taxon>
        <taxon>Actinomycetes</taxon>
        <taxon>Micrococcales</taxon>
        <taxon>Microbacteriaceae</taxon>
        <taxon>Subtercola</taxon>
    </lineage>
</organism>
<keyword evidence="1" id="KW-0472">Membrane</keyword>
<name>A0ABS2L3K9_9MICO</name>
<keyword evidence="3" id="KW-1185">Reference proteome</keyword>
<keyword evidence="1" id="KW-0812">Transmembrane</keyword>
<feature type="transmembrane region" description="Helical" evidence="1">
    <location>
        <begin position="61"/>
        <end position="83"/>
    </location>
</feature>
<dbReference type="EMBL" id="JAFBBU010000001">
    <property type="protein sequence ID" value="MBM7471689.1"/>
    <property type="molecule type" value="Genomic_DNA"/>
</dbReference>
<evidence type="ECO:0000313" key="3">
    <source>
        <dbReference type="Proteomes" id="UP000776164"/>
    </source>
</evidence>
<comment type="caution">
    <text evidence="2">The sequence shown here is derived from an EMBL/GenBank/DDBJ whole genome shotgun (WGS) entry which is preliminary data.</text>
</comment>